<evidence type="ECO:0008006" key="4">
    <source>
        <dbReference type="Google" id="ProtNLM"/>
    </source>
</evidence>
<evidence type="ECO:0000313" key="3">
    <source>
        <dbReference type="Proteomes" id="UP001470230"/>
    </source>
</evidence>
<protein>
    <recommendedName>
        <fullName evidence="4">Surface antigen BspA-like</fullName>
    </recommendedName>
</protein>
<dbReference type="InterPro" id="IPR053139">
    <property type="entry name" value="Surface_bspA-like"/>
</dbReference>
<dbReference type="Gene3D" id="3.40.50.12480">
    <property type="match status" value="1"/>
</dbReference>
<dbReference type="Gene3D" id="3.80.10.10">
    <property type="entry name" value="Ribonuclease Inhibitor"/>
    <property type="match status" value="4"/>
</dbReference>
<feature type="compositionally biased region" description="Acidic residues" evidence="1">
    <location>
        <begin position="830"/>
        <end position="853"/>
    </location>
</feature>
<feature type="region of interest" description="Disordered" evidence="1">
    <location>
        <begin position="827"/>
        <end position="853"/>
    </location>
</feature>
<dbReference type="EMBL" id="JAPFFF010000002">
    <property type="protein sequence ID" value="KAK8896916.1"/>
    <property type="molecule type" value="Genomic_DNA"/>
</dbReference>
<dbReference type="SUPFAM" id="SSF52058">
    <property type="entry name" value="L domain-like"/>
    <property type="match status" value="3"/>
</dbReference>
<sequence length="853" mass="98152">MQELVDNQEQNTYKLILKTKTFLIPSNFQNLENVNRDIYAKLISKGQYRVKSDVCNDNFRSFIEHWVKGIVPNIDYDNLYEYDQLSQEFDRMKQLIQIFKKDTVHTPLSDEINTLNKRQRSKEDKITELLITKQKYMKIIDILFQSGSNTSFITSSPLRKHIETACQCKEASKIRSLIKKKAMIDNFIFSLNEEENTAEVFKFIGRSKCVFIPRTIKYESRECVVTSIDDFAFEGCKKIKTVVFPQDSALETIGKRSFYRSSLESIIIPSHVTRIKKMAFAECRKLAKVSFQKDSELQRIDKNAFSNCLIEGITIPPKVTIIGKSAFENTKLKSVEIIGKLFKMKSPFYQSPLKQISIPSDIEIDQRLFLGLKYLEKIEIINKDKKNVILSENKLLLGKSDAESNDYDVILFSPRDIESVTIPSNITRIEKYAFDNCENLESVIFEEDSKLQTIGFQSFAYTSIETIIIPKHVRRLDKYSFAYCKKLRSIEFDEDSELLVIEECAFCLSSLEAIKVPSPVFWIGSSAFSGCEKLTKFEMCEKPQLKSIGSFIFSNTNLQKLQIPSSIINFEESWSFSFFYEADVEIIPNDEVNIKLLTDGLIIGKTDLKKDIFNTLIFAKRSIQQVVIPSFITRISCDAFNRCNNLTKVEFQENSQLEIIGNSAFNSCTIESIKIPSSVKIIEIEAFMECNFLVNVEFEKNSQLEVIKNNAFSYTSIYSIAIPSSVIKIEREAFGSCERLKKVTFEEDSHLESICQEAFSETSIESIIIPSSVTKIESDAFYNCANLRIVEIEENSKLDSIRMAIFIESPVDFVFMPTKNTINTINPTEEINEYDEDYNDDDDDDDDNQYSDE</sequence>
<keyword evidence="3" id="KW-1185">Reference proteome</keyword>
<accession>A0ABR2L1I3</accession>
<dbReference type="InterPro" id="IPR032675">
    <property type="entry name" value="LRR_dom_sf"/>
</dbReference>
<dbReference type="PANTHER" id="PTHR45661">
    <property type="entry name" value="SURFACE ANTIGEN"/>
    <property type="match status" value="1"/>
</dbReference>
<name>A0ABR2L1I3_9EUKA</name>
<evidence type="ECO:0000313" key="2">
    <source>
        <dbReference type="EMBL" id="KAK8896916.1"/>
    </source>
</evidence>
<gene>
    <name evidence="2" type="ORF">M9Y10_014842</name>
</gene>
<proteinExistence type="predicted"/>
<dbReference type="Pfam" id="PF13306">
    <property type="entry name" value="LRR_5"/>
    <property type="match status" value="3"/>
</dbReference>
<reference evidence="2 3" key="1">
    <citation type="submission" date="2024-04" db="EMBL/GenBank/DDBJ databases">
        <title>Tritrichomonas musculus Genome.</title>
        <authorList>
            <person name="Alves-Ferreira E."/>
            <person name="Grigg M."/>
            <person name="Lorenzi H."/>
            <person name="Galac M."/>
        </authorList>
    </citation>
    <scope>NUCLEOTIDE SEQUENCE [LARGE SCALE GENOMIC DNA]</scope>
    <source>
        <strain evidence="2 3">EAF2021</strain>
    </source>
</reference>
<evidence type="ECO:0000256" key="1">
    <source>
        <dbReference type="SAM" id="MobiDB-lite"/>
    </source>
</evidence>
<dbReference type="InterPro" id="IPR026906">
    <property type="entry name" value="LRR_5"/>
</dbReference>
<dbReference type="PANTHER" id="PTHR45661:SF3">
    <property type="entry name" value="IG-LIKE DOMAIN-CONTAINING PROTEIN"/>
    <property type="match status" value="1"/>
</dbReference>
<comment type="caution">
    <text evidence="2">The sequence shown here is derived from an EMBL/GenBank/DDBJ whole genome shotgun (WGS) entry which is preliminary data.</text>
</comment>
<organism evidence="2 3">
    <name type="scientific">Tritrichomonas musculus</name>
    <dbReference type="NCBI Taxonomy" id="1915356"/>
    <lineage>
        <taxon>Eukaryota</taxon>
        <taxon>Metamonada</taxon>
        <taxon>Parabasalia</taxon>
        <taxon>Tritrichomonadida</taxon>
        <taxon>Tritrichomonadidae</taxon>
        <taxon>Tritrichomonas</taxon>
    </lineage>
</organism>
<dbReference type="Proteomes" id="UP001470230">
    <property type="component" value="Unassembled WGS sequence"/>
</dbReference>